<gene>
    <name evidence="2" type="ORF">SAMN04488543_3351</name>
</gene>
<feature type="signal peptide" evidence="1">
    <location>
        <begin position="1"/>
        <end position="26"/>
    </location>
</feature>
<feature type="chain" id="PRO_5009266735" description="Secreted protein" evidence="1">
    <location>
        <begin position="27"/>
        <end position="244"/>
    </location>
</feature>
<evidence type="ECO:0000256" key="1">
    <source>
        <dbReference type="SAM" id="SignalP"/>
    </source>
</evidence>
<accession>A0A1H1YMA8</accession>
<dbReference type="RefSeq" id="WP_091414222.1">
    <property type="nucleotide sequence ID" value="NZ_LT629749.1"/>
</dbReference>
<evidence type="ECO:0008006" key="4">
    <source>
        <dbReference type="Google" id="ProtNLM"/>
    </source>
</evidence>
<name>A0A1H1YMA8_9ACTN</name>
<proteinExistence type="predicted"/>
<keyword evidence="3" id="KW-1185">Reference proteome</keyword>
<dbReference type="OrthoDB" id="3296851at2"/>
<evidence type="ECO:0000313" key="3">
    <source>
        <dbReference type="Proteomes" id="UP000199092"/>
    </source>
</evidence>
<keyword evidence="1" id="KW-0732">Signal</keyword>
<dbReference type="AlphaFoldDB" id="A0A1H1YMA8"/>
<organism evidence="2 3">
    <name type="scientific">Friedmanniella luteola</name>
    <dbReference type="NCBI Taxonomy" id="546871"/>
    <lineage>
        <taxon>Bacteria</taxon>
        <taxon>Bacillati</taxon>
        <taxon>Actinomycetota</taxon>
        <taxon>Actinomycetes</taxon>
        <taxon>Propionibacteriales</taxon>
        <taxon>Nocardioidaceae</taxon>
        <taxon>Friedmanniella</taxon>
    </lineage>
</organism>
<dbReference type="EMBL" id="LT629749">
    <property type="protein sequence ID" value="SDT22399.1"/>
    <property type="molecule type" value="Genomic_DNA"/>
</dbReference>
<reference evidence="2 3" key="1">
    <citation type="submission" date="2016-10" db="EMBL/GenBank/DDBJ databases">
        <authorList>
            <person name="de Groot N.N."/>
        </authorList>
    </citation>
    <scope>NUCLEOTIDE SEQUENCE [LARGE SCALE GENOMIC DNA]</scope>
    <source>
        <strain evidence="2 3">DSM 21741</strain>
    </source>
</reference>
<protein>
    <recommendedName>
        <fullName evidence="4">Secreted protein</fullName>
    </recommendedName>
</protein>
<evidence type="ECO:0000313" key="2">
    <source>
        <dbReference type="EMBL" id="SDT22399.1"/>
    </source>
</evidence>
<dbReference type="Proteomes" id="UP000199092">
    <property type="component" value="Chromosome I"/>
</dbReference>
<sequence length="244" mass="25248">MRSPLTALAALPILAAPLLALPSASAATCTAPELVNATVTPRTVVLGTSQPKGVEITVAVREHGCAVSHVDTDVFTATDFVDTLAMEEVGTSGGVTTYVAGARINPGAFPNSDAGTFRTSVYVRWGKKVVSDDGPTFRLLRAARLTANASPEPVRRGKPVTVAGTLTRANWETLRYAGYTGRDVRLQFKPAGGAWATVGTATSSGGGKLATTVEAGRDGCFRYVFPGSSTTAKAVSATDCVDVR</sequence>